<feature type="transmembrane region" description="Helical" evidence="3">
    <location>
        <begin position="2950"/>
        <end position="2970"/>
    </location>
</feature>
<keyword evidence="6" id="KW-1185">Reference proteome</keyword>
<dbReference type="PANTHER" id="PTHR34491">
    <property type="entry name" value="A-TYPE INCLUSION PROTEIN, PUTATIVE-RELATED"/>
    <property type="match status" value="1"/>
</dbReference>
<feature type="coiled-coil region" evidence="1">
    <location>
        <begin position="1223"/>
        <end position="1250"/>
    </location>
</feature>
<evidence type="ECO:0008006" key="7">
    <source>
        <dbReference type="Google" id="ProtNLM"/>
    </source>
</evidence>
<gene>
    <name evidence="5" type="ORF">PTZ04_18395</name>
</gene>
<feature type="compositionally biased region" description="Pro residues" evidence="2">
    <location>
        <begin position="2899"/>
        <end position="2915"/>
    </location>
</feature>
<evidence type="ECO:0000313" key="5">
    <source>
        <dbReference type="EMBL" id="MDE1472229.1"/>
    </source>
</evidence>
<evidence type="ECO:0000256" key="3">
    <source>
        <dbReference type="SAM" id="Phobius"/>
    </source>
</evidence>
<feature type="signal peptide" evidence="4">
    <location>
        <begin position="1"/>
        <end position="28"/>
    </location>
</feature>
<dbReference type="Gene3D" id="2.160.20.110">
    <property type="match status" value="1"/>
</dbReference>
<feature type="region of interest" description="Disordered" evidence="2">
    <location>
        <begin position="2892"/>
        <end position="2940"/>
    </location>
</feature>
<protein>
    <recommendedName>
        <fullName evidence="7">DUF4430 domain-containing protein</fullName>
    </recommendedName>
</protein>
<organism evidence="5 6">
    <name type="scientific">Eubacterium limosum</name>
    <dbReference type="NCBI Taxonomy" id="1736"/>
    <lineage>
        <taxon>Bacteria</taxon>
        <taxon>Bacillati</taxon>
        <taxon>Bacillota</taxon>
        <taxon>Clostridia</taxon>
        <taxon>Eubacteriales</taxon>
        <taxon>Eubacteriaceae</taxon>
        <taxon>Eubacterium</taxon>
    </lineage>
</organism>
<feature type="compositionally biased region" description="Gly residues" evidence="2">
    <location>
        <begin position="2917"/>
        <end position="2935"/>
    </location>
</feature>
<evidence type="ECO:0000256" key="1">
    <source>
        <dbReference type="SAM" id="Coils"/>
    </source>
</evidence>
<dbReference type="Gene3D" id="3.80.10.10">
    <property type="entry name" value="Ribonuclease Inhibitor"/>
    <property type="match status" value="1"/>
</dbReference>
<dbReference type="RefSeq" id="WP_227208791.1">
    <property type="nucleotide sequence ID" value="NZ_JAJCLO010000014.1"/>
</dbReference>
<accession>A0ABT5UTD3</accession>
<name>A0ABT5UTD3_EUBLI</name>
<comment type="caution">
    <text evidence="5">The sequence shown here is derived from an EMBL/GenBank/DDBJ whole genome shotgun (WGS) entry which is preliminary data.</text>
</comment>
<keyword evidence="4" id="KW-0732">Signal</keyword>
<sequence length="2977" mass="321410">MKVKTKHFMTTVLIAVLCFMLFPAMSFAEENAAPEQSPENVVTQAWDGSVDTTWYTSAPESTMSYQISTPAQLAGLEAVVNGSVEGIEANDFSGKMVSLTADLDLGGVKNADGTWSGQSWKPIGQEKRFAGFFNAKNHKISNLYIKSTQNNVGLFGQTTDDANIKNLRIESGYVESTGNSVGAICGYAYGYYENCISRADVKGGTNVGGLFGQLALQSSGSSWTQVKNCAAICDVTVTSANGTGAGIVAFISGSNNNLENIYHIGKVETDQTNATLTGICARAYNSRTITNGYHVGTIQGTTEGNKVTTAPIYESNTVNNCFYSTEDTYTAAKKGIPKTADELKALAETLGDAFTADKDNMNQGYPVLKCMLEDGTSQIEAITVKANHGEEAKGASLQDVIENKMEMNPKSVSFWEVTGGKFTLADKTYFKNFIGEVPLSIIIGQGVDASEAFPDGVDLSVGSSRNALERVEIHGVKAIKRFWNGDGTPTFWMPDAETVKSGAFNSADIITISLPSLKNVEAKGFQYASALKNLVLPGSEVPSVADATAFEKIGENPVVWVPENKVNDYKNTKDNAADDGKWWGLEVKAIPTGCANLSDMVHYYVDKLPAADQMTLNDEADLVRAEELFTGLPYADITNETAEKLTQLREITDQLHADLVIKSINALPAQDAITAANDEQIMKAKADYDALSDAQKALVENTLYQKLLDALLQVKIAAGTPFVYSADNYIGYGDTLKEAIANTGVTAWNDKYTVQTIKVYRGNFPNQDLLTLLKEYSSRQHLIVDEGVNVNDGYLTSGFFKNLGIETVEMPSVKEIQKGAIDGGAYYASRFSFPNVTKISQSAISGTKVAMEAFMPYLEESQSALPVEDQSAMLPRLREGKAVYQNSKAAYAYLPSLEKAGADFFNGTSALKAVWMPSLKTLDGDAFKGSAVTDLYLESAPPEVTGSQPFSKLSDGRTVYVPADLVDTYKTVADDNAKDGKWYGWNVSTIGDSDSGADLLNALIGQFKDDEITIDYSEWIHAIERAAGVLNEGQAALVKTELSSVLAGVGQLEQSDADHVIAQINALGAPEQMSLADASKVAAVRAAYDRLVPTVQSKVTNLDTLEKAEARIEALSIGAVQSAIAKLPKEITEENKAQVRETYADYLTLSDKAKAQITEDETQALNAAIDQVVALEKEILSAQTVKARIDALPLVDQLTITDADTVSNIRGLYDQLSESAKKRVDNLKVLEEAEKQIEILQAEQPKTKTITLSIEKFTLGQGYIQTPIQIEVEEDDNLAAITTGLLGRGNYKNTGTVDKQFYLSGIKDNDTSEANIPQYIKDAVDRGWSTITGRGTTNWLSEFDYTSRAGWMYSVNNTIPQVSCSDVNYDYLNDGDVIRWQFTVFGLGADLGYPSSDSPEPYIQAANKDQLSKKLAEVDASAEKLVWLADENYKAVYDNAYALMENMESSQANVDAATEALGNTPTSGDLGKVTVTVQDIVPRRQETSTSYSDEKEYKELTGLGDYQEPFGVLLDKVEVPVEAGMTVSQAVSEALESGGYSVEGSGNSITGVGPVTTPDRSTTVARLGTKDAGDLSKWVISKNETAISASDAMVYYAEAGDVITLEYSVDGGSDIHCSSASFTNPIYTYDTDVRKSGNILYLPEGTASLSVNIDLKNSYTIKENYSRYHQAWIAVDGRVYKNNEPISVNAGTKLEYNTYNPIGAGGILNSISGSGGSPAAAPRVSILTVDYFKTPEAVIQMIAALPEEIQYNDQASITEARKYYDLLTAEEKARVSNYYVQKLKDAETSVANIKKALQAEAKVVTDQIKALPSTDAITEETVDQYTELVAGVRKAYEDLSADAKTFVSNLSTLQAVEKKIDRLTNPYEAPLGTAVNYPNDFMLTALGFNLNIGDDPFEVVFFDTPRIGQDDQATNRNDLVVNIADRNIVDIEVRKEPNPNNQAETLDHYYLVPKAEGTTTMTATYPEFEGQTPEMVIHVNGDGEKDMANTLTNINEKARKYDCWHFWEGTDGADFSFKVNGSNAKVEVLSYLGKGNDKTYTPDGDGNVTVKLTDGYNPIVVTADINGKTVTQAYGVKAKAIKYTLTNVTDPESGTYKAGDTVSLKVVGLNTPVYKISRIYNPAATTFAYQTDMPRYDELESGGGQYESGAMEFVLTEAGDYTLKDGYVKQSWFGSPLYSELPVGTAPPVIGGAAQPNDVFPKLPDIKIHVDENPQYKPTLVQPKIENGNTVKAGDTVTIQLPTLDIQLMKTEHTTASSSFVNDVIEAYTTFKTDIPGKDMDHIRSEKAQYYAESYYGDAAKDTMDNLKTVTFTVPEDTPSGEYHIGGGYVDTTWGISWWMHYTGYFKGEINDLTIKVIASDKTMAAEIEAQINKLPESITLENEADVTEAKAGYEALTDAQKALVSQETKDKLEKAVQTISDLKAAAELNQYKADAKDGLDIYKEAADYRDAQKAELIKAISDGKAAIDAAKDKASVDAAVSNAKAVMDAIKTDAQLTAEENQAAAKAVIEKINALPKMEELTISEAHLKAVQEARTAYNALSDAQKQLVTNAASLEAAEAKQGDMTQAEAVTRQIERLGSITSLAQKGDVEKARAAYQLLTDSQKGYVRQATVDTLEAAEAAIEALVQAAEDQAVAQTVIDQIEELREITRLEQEGDILAARNAYDQLTTGQKVHVTNLSVLEAAETTLADMKTAKAVTDKIQAIGPVTLESEPAITEAQEAYDKLTDIQKGYVTEDTQKILSTAHAKLAELKQQAADQAAAKAVSDQIAALPEADKLTLEDKETVEVARGAYNALTEAQQKLVSNLEKLEAAETQITKLETQQAEDQKTAQAVSDQIAALPETDKLTLENKDAVEAARKAYDSLSDAQRSYVSEDSLKALETAEAQIAKLEAGETPDPAPTPTSDPTPTPQPGTPGSGTGSGSSGTTGNGTAGAGSNTNTSITSGNGAAVWGSLALVAVAAGITGFFVSKQRKAK</sequence>
<feature type="coiled-coil region" evidence="1">
    <location>
        <begin position="2794"/>
        <end position="2831"/>
    </location>
</feature>
<keyword evidence="1" id="KW-0175">Coiled coil</keyword>
<proteinExistence type="predicted"/>
<dbReference type="Proteomes" id="UP001215087">
    <property type="component" value="Unassembled WGS sequence"/>
</dbReference>
<keyword evidence="3" id="KW-0812">Transmembrane</keyword>
<evidence type="ECO:0000256" key="2">
    <source>
        <dbReference type="SAM" id="MobiDB-lite"/>
    </source>
</evidence>
<keyword evidence="3" id="KW-1133">Transmembrane helix</keyword>
<dbReference type="PANTHER" id="PTHR34491:SF156">
    <property type="entry name" value="KINESIN MOTOR DOMAIN-CONTAINING PROTEIN"/>
    <property type="match status" value="1"/>
</dbReference>
<dbReference type="EMBL" id="JAQSVD010000013">
    <property type="protein sequence ID" value="MDE1472229.1"/>
    <property type="molecule type" value="Genomic_DNA"/>
</dbReference>
<reference evidence="5 6" key="1">
    <citation type="submission" date="2023-02" db="EMBL/GenBank/DDBJ databases">
        <title>Comparative genome analysis of Eubacterium limosum species.</title>
        <authorList>
            <person name="Bak J.E."/>
        </authorList>
    </citation>
    <scope>NUCLEOTIDE SEQUENCE [LARGE SCALE GENOMIC DNA]</scope>
    <source>
        <strain evidence="5 6">KGMB01548</strain>
    </source>
</reference>
<evidence type="ECO:0000313" key="6">
    <source>
        <dbReference type="Proteomes" id="UP001215087"/>
    </source>
</evidence>
<evidence type="ECO:0000256" key="4">
    <source>
        <dbReference type="SAM" id="SignalP"/>
    </source>
</evidence>
<dbReference type="InterPro" id="IPR032675">
    <property type="entry name" value="LRR_dom_sf"/>
</dbReference>
<feature type="chain" id="PRO_5045330721" description="DUF4430 domain-containing protein" evidence="4">
    <location>
        <begin position="29"/>
        <end position="2977"/>
    </location>
</feature>
<keyword evidence="3" id="KW-0472">Membrane</keyword>